<organism evidence="3 4">
    <name type="scientific">Faucicola atlantae</name>
    <dbReference type="NCBI Taxonomy" id="34059"/>
    <lineage>
        <taxon>Bacteria</taxon>
        <taxon>Pseudomonadati</taxon>
        <taxon>Pseudomonadota</taxon>
        <taxon>Gammaproteobacteria</taxon>
        <taxon>Moraxellales</taxon>
        <taxon>Moraxellaceae</taxon>
        <taxon>Faucicola</taxon>
    </lineage>
</organism>
<dbReference type="Proteomes" id="UP000092616">
    <property type="component" value="Unassembled WGS sequence"/>
</dbReference>
<dbReference type="InterPro" id="IPR001296">
    <property type="entry name" value="Glyco_trans_1"/>
</dbReference>
<gene>
    <name evidence="3" type="ORF">A9306_09300</name>
</gene>
<evidence type="ECO:0000313" key="3">
    <source>
        <dbReference type="EMBL" id="OBX78824.1"/>
    </source>
</evidence>
<dbReference type="EMBL" id="LZNA01000044">
    <property type="protein sequence ID" value="OBX78824.1"/>
    <property type="molecule type" value="Genomic_DNA"/>
</dbReference>
<dbReference type="SUPFAM" id="SSF53756">
    <property type="entry name" value="UDP-Glycosyltransferase/glycogen phosphorylase"/>
    <property type="match status" value="2"/>
</dbReference>
<dbReference type="Pfam" id="PF00534">
    <property type="entry name" value="Glycos_transf_1"/>
    <property type="match status" value="2"/>
</dbReference>
<dbReference type="RefSeq" id="WP_067337687.1">
    <property type="nucleotide sequence ID" value="NZ_LZNA01000044.1"/>
</dbReference>
<feature type="domain" description="Glycosyl transferase family 1" evidence="2">
    <location>
        <begin position="227"/>
        <end position="385"/>
    </location>
</feature>
<evidence type="ECO:0000313" key="4">
    <source>
        <dbReference type="Proteomes" id="UP000092616"/>
    </source>
</evidence>
<dbReference type="PANTHER" id="PTHR46401:SF2">
    <property type="entry name" value="GLYCOSYLTRANSFERASE WBBK-RELATED"/>
    <property type="match status" value="1"/>
</dbReference>
<accession>A0A1B8QCG0</accession>
<evidence type="ECO:0000259" key="2">
    <source>
        <dbReference type="Pfam" id="PF00534"/>
    </source>
</evidence>
<evidence type="ECO:0000256" key="1">
    <source>
        <dbReference type="ARBA" id="ARBA00022679"/>
    </source>
</evidence>
<dbReference type="CDD" id="cd03809">
    <property type="entry name" value="GT4_MtfB-like"/>
    <property type="match status" value="2"/>
</dbReference>
<feature type="domain" description="Glycosyl transferase family 1" evidence="2">
    <location>
        <begin position="673"/>
        <end position="814"/>
    </location>
</feature>
<reference evidence="3 4" key="1">
    <citation type="submission" date="2016-06" db="EMBL/GenBank/DDBJ databases">
        <title>Draft genome of Moraxella atlantae CCUG 59586.</title>
        <authorList>
            <person name="Salva-Serra F."/>
            <person name="Engstrom-Jakobsson H."/>
            <person name="Thorell K."/>
            <person name="Gonzales-Siles L."/>
            <person name="Karlsson R."/>
            <person name="Boulund F."/>
            <person name="Engstrand L."/>
            <person name="Kristiansson E."/>
            <person name="Moore E."/>
        </authorList>
    </citation>
    <scope>NUCLEOTIDE SEQUENCE [LARGE SCALE GENOMIC DNA]</scope>
    <source>
        <strain evidence="3 4">CCUG 59586</strain>
    </source>
</reference>
<dbReference type="PANTHER" id="PTHR46401">
    <property type="entry name" value="GLYCOSYLTRANSFERASE WBBK-RELATED"/>
    <property type="match status" value="1"/>
</dbReference>
<keyword evidence="4" id="KW-1185">Reference proteome</keyword>
<dbReference type="Gene3D" id="3.40.50.2000">
    <property type="entry name" value="Glycogen Phosphorylase B"/>
    <property type="match status" value="3"/>
</dbReference>
<name>A0A1B8QCG0_9GAMM</name>
<comment type="caution">
    <text evidence="3">The sequence shown here is derived from an EMBL/GenBank/DDBJ whole genome shotgun (WGS) entry which is preliminary data.</text>
</comment>
<dbReference type="GO" id="GO:0016757">
    <property type="term" value="F:glycosyltransferase activity"/>
    <property type="evidence" value="ECO:0007669"/>
    <property type="project" value="InterPro"/>
</dbReference>
<dbReference type="AlphaFoldDB" id="A0A1B8QCG0"/>
<keyword evidence="1" id="KW-0808">Transferase</keyword>
<proteinExistence type="predicted"/>
<protein>
    <recommendedName>
        <fullName evidence="2">Glycosyl transferase family 1 domain-containing protein</fullName>
    </recommendedName>
</protein>
<sequence length="985" mass="113057">MKILIDMQACQNGSRFRGIGRYATGIVTEILKQAQPKHECHLLLNGLFPDNIDQLIGYFDDFVKQENIHVWFGLSPAEGNQDFNFYRITCNEVVRDAYIQNLAPDLVFMPTFFEGHGDNCILTTKQFFAANKVLMTATCHDLIPLLQADVYLADPHFKTFYLNQVKDFVQADGFLAVSNSSKLELNHAAHVPLEKIVNTSEGVEERFSKGQVDLAEIEKLLGIKNIANKKIILYSGASDERKNHAKLIEAFSLLEPRIRNNALLVFAGGMPNEHMEHFRNIANKYRVTNNELLMPGRLSDDEMIALYRACYVFIFPSYHEGFGLPALEAMACGAPVLASNTTSLPEVVGREDLLFDPYSALSIKNKLTNFLGNEAKRNEAATYCYNRAQKFSWAKSAKIALDFFEKLYKEKNNSIQHQNSIDNYQILAKLFEMNIVQGLTPGDKENLALALIKNNRPISRKARLYIDLTYLVEMQFVTGVQRVTKELFTEIQSKYADTYEIVPIQFRPQDRTFEEVSNTKYARAIEDRLSHDDLIDFSDKDIFIALDLNYNIAGMADTIDRMKRRGCKVYFFIHDLLPLKLGVSFFDNQVAHLQFNWLKQAIKADGIIAISKTVMEDVKNYLDMFNGYIDKPFSQEKYKIYNQQVKLAYSYHGANFKSNYQKNNETENFIYKGIDFSKRTFIMVGSIEPRKGHLDVIDVFTQLWEQGVKVNLVIVAARNWNTDKTIDLIESSNFYEKYLFWLKNVNDEELSYLYTNSDALIAASIDEGFGLPIIEALDYGIDVICRDIPIFREVGSDWVSYFKNNQALKKLIENFTPRHAKVKPKLLTWRQSADNLMDIVLNNNFIDSWSFSNKHYLMPVFSEKFDTSVGSKSWDCIKTSNSAGLFLYGGWIDLDAGDYEFKLLGYSEKLQNVKFEIVTVQENTLVRLAVISNLQINQSSLGIISEVISRGNFRLSYAQKRVEFYISIDVENEFDLSYLEIFKLT</sequence>
<dbReference type="GO" id="GO:0009103">
    <property type="term" value="P:lipopolysaccharide biosynthetic process"/>
    <property type="evidence" value="ECO:0007669"/>
    <property type="project" value="TreeGrafter"/>
</dbReference>